<evidence type="ECO:0000313" key="2">
    <source>
        <dbReference type="Proteomes" id="UP001562357"/>
    </source>
</evidence>
<comment type="caution">
    <text evidence="1">The sequence shown here is derived from an EMBL/GenBank/DDBJ whole genome shotgun (WGS) entry which is preliminary data.</text>
</comment>
<gene>
    <name evidence="1" type="primary">g409</name>
    <name evidence="1" type="ORF">EsDP_00000409</name>
</gene>
<accession>A0ABQ0CEU1</accession>
<organism evidence="1 2">
    <name type="scientific">Epichloe bromicola</name>
    <dbReference type="NCBI Taxonomy" id="79588"/>
    <lineage>
        <taxon>Eukaryota</taxon>
        <taxon>Fungi</taxon>
        <taxon>Dikarya</taxon>
        <taxon>Ascomycota</taxon>
        <taxon>Pezizomycotina</taxon>
        <taxon>Sordariomycetes</taxon>
        <taxon>Hypocreomycetidae</taxon>
        <taxon>Hypocreales</taxon>
        <taxon>Clavicipitaceae</taxon>
        <taxon>Epichloe</taxon>
    </lineage>
</organism>
<sequence length="95" mass="10344">MEVEVLLGAFLEYFGNNTSRCIDSVNREQGAASPDPSITLFEQLFHGLNNSRFNPQQLHSTTTEDAIIFFSVNARQAPEAGFSSFAGIRTSGKSG</sequence>
<protein>
    <submittedName>
        <fullName evidence="1">Uncharacterized protein</fullName>
    </submittedName>
</protein>
<proteinExistence type="predicted"/>
<dbReference type="EMBL" id="BAAFGZ010000007">
    <property type="protein sequence ID" value="GAB0131957.1"/>
    <property type="molecule type" value="Genomic_DNA"/>
</dbReference>
<dbReference type="Proteomes" id="UP001562357">
    <property type="component" value="Unassembled WGS sequence"/>
</dbReference>
<keyword evidence="2" id="KW-1185">Reference proteome</keyword>
<name>A0ABQ0CEU1_9HYPO</name>
<evidence type="ECO:0000313" key="1">
    <source>
        <dbReference type="EMBL" id="GAB0131957.1"/>
    </source>
</evidence>
<reference evidence="2" key="1">
    <citation type="submission" date="2024-06" db="EMBL/GenBank/DDBJ databases">
        <title>Draft Genome Sequences of Epichloe bromicola Strains Isolated from Elymus ciliaris.</title>
        <authorList>
            <consortium name="Epichloe bromicola genome sequencing consortium"/>
            <person name="Miura A."/>
            <person name="Imano S."/>
            <person name="Ashida A."/>
            <person name="Sato I."/>
            <person name="Chiba S."/>
            <person name="Tanaka A."/>
            <person name="Camagna M."/>
            <person name="Takemoto D."/>
        </authorList>
    </citation>
    <scope>NUCLEOTIDE SEQUENCE [LARGE SCALE GENOMIC DNA]</scope>
    <source>
        <strain evidence="2">DP</strain>
    </source>
</reference>